<dbReference type="GO" id="GO:0003690">
    <property type="term" value="F:double-stranded DNA binding"/>
    <property type="evidence" value="ECO:0007669"/>
    <property type="project" value="UniProtKB-UniRule"/>
</dbReference>
<dbReference type="GO" id="GO:0016887">
    <property type="term" value="F:ATP hydrolysis activity"/>
    <property type="evidence" value="ECO:0007669"/>
    <property type="project" value="RHEA"/>
</dbReference>
<keyword evidence="18" id="KW-1185">Reference proteome</keyword>
<dbReference type="SUPFAM" id="SSF52540">
    <property type="entry name" value="P-loop containing nucleoside triphosphate hydrolases"/>
    <property type="match status" value="1"/>
</dbReference>
<dbReference type="OrthoDB" id="9810135at2"/>
<evidence type="ECO:0000256" key="12">
    <source>
        <dbReference type="ARBA" id="ARBA00048988"/>
    </source>
</evidence>
<accession>A0A1H0ALC0</accession>
<keyword evidence="6 13" id="KW-0269">Exonuclease</keyword>
<evidence type="ECO:0000256" key="14">
    <source>
        <dbReference type="PROSITE-ProRule" id="PRU00560"/>
    </source>
</evidence>
<dbReference type="GO" id="GO:0033202">
    <property type="term" value="C:DNA helicase complex"/>
    <property type="evidence" value="ECO:0007669"/>
    <property type="project" value="TreeGrafter"/>
</dbReference>
<dbReference type="PROSITE" id="PS51198">
    <property type="entry name" value="UVRD_HELICASE_ATP_BIND"/>
    <property type="match status" value="1"/>
</dbReference>
<feature type="domain" description="UvrD-like helicase ATP-binding" evidence="15">
    <location>
        <begin position="8"/>
        <end position="470"/>
    </location>
</feature>
<gene>
    <name evidence="13" type="primary">addA</name>
    <name evidence="17" type="ORF">SAMN04488053_101537</name>
</gene>
<dbReference type="Gene3D" id="3.40.50.300">
    <property type="entry name" value="P-loop containing nucleotide triphosphate hydrolases"/>
    <property type="match status" value="4"/>
</dbReference>
<evidence type="ECO:0000256" key="10">
    <source>
        <dbReference type="ARBA" id="ARBA00023235"/>
    </source>
</evidence>
<evidence type="ECO:0000259" key="15">
    <source>
        <dbReference type="PROSITE" id="PS51198"/>
    </source>
</evidence>
<dbReference type="HAMAP" id="MF_01451">
    <property type="entry name" value="AddA"/>
    <property type="match status" value="1"/>
</dbReference>
<dbReference type="InterPro" id="IPR014017">
    <property type="entry name" value="DNA_helicase_UvrD-like_C"/>
</dbReference>
<evidence type="ECO:0000256" key="4">
    <source>
        <dbReference type="ARBA" id="ARBA00022801"/>
    </source>
</evidence>
<keyword evidence="5 13" id="KW-0347">Helicase</keyword>
<dbReference type="PROSITE" id="PS51217">
    <property type="entry name" value="UVRD_HELICASE_CTER"/>
    <property type="match status" value="1"/>
</dbReference>
<comment type="cofactor">
    <cofactor evidence="13">
        <name>Mg(2+)</name>
        <dbReference type="ChEBI" id="CHEBI:18420"/>
    </cofactor>
</comment>
<organism evidence="17 18">
    <name type="scientific">Alkalicoccus daliensis</name>
    <dbReference type="NCBI Taxonomy" id="745820"/>
    <lineage>
        <taxon>Bacteria</taxon>
        <taxon>Bacillati</taxon>
        <taxon>Bacillota</taxon>
        <taxon>Bacilli</taxon>
        <taxon>Bacillales</taxon>
        <taxon>Bacillaceae</taxon>
        <taxon>Alkalicoccus</taxon>
    </lineage>
</organism>
<dbReference type="GO" id="GO:0005524">
    <property type="term" value="F:ATP binding"/>
    <property type="evidence" value="ECO:0007669"/>
    <property type="project" value="UniProtKB-UniRule"/>
</dbReference>
<dbReference type="GO" id="GO:0005829">
    <property type="term" value="C:cytosol"/>
    <property type="evidence" value="ECO:0007669"/>
    <property type="project" value="TreeGrafter"/>
</dbReference>
<dbReference type="Proteomes" id="UP000198778">
    <property type="component" value="Unassembled WGS sequence"/>
</dbReference>
<dbReference type="CDD" id="cd17932">
    <property type="entry name" value="DEXQc_UvrD"/>
    <property type="match status" value="1"/>
</dbReference>
<reference evidence="18" key="1">
    <citation type="submission" date="2016-10" db="EMBL/GenBank/DDBJ databases">
        <authorList>
            <person name="Varghese N."/>
            <person name="Submissions S."/>
        </authorList>
    </citation>
    <scope>NUCLEOTIDE SEQUENCE [LARGE SCALE GENOMIC DNA]</scope>
    <source>
        <strain evidence="18">CGMCC 1.10369</strain>
    </source>
</reference>
<dbReference type="STRING" id="745820.SAMN04488053_101537"/>
<dbReference type="AlphaFoldDB" id="A0A1H0ALC0"/>
<dbReference type="InterPro" id="IPR014152">
    <property type="entry name" value="AddA"/>
</dbReference>
<keyword evidence="10 13" id="KW-0413">Isomerase</keyword>
<evidence type="ECO:0000256" key="11">
    <source>
        <dbReference type="ARBA" id="ARBA00034617"/>
    </source>
</evidence>
<keyword evidence="8 13" id="KW-0238">DNA-binding</keyword>
<dbReference type="GO" id="GO:0008408">
    <property type="term" value="F:3'-5' exonuclease activity"/>
    <property type="evidence" value="ECO:0007669"/>
    <property type="project" value="UniProtKB-UniRule"/>
</dbReference>
<keyword evidence="1 13" id="KW-0540">Nuclease</keyword>
<comment type="similarity">
    <text evidence="13">Belongs to the helicase family. AddA subfamily.</text>
</comment>
<dbReference type="Pfam" id="PF13361">
    <property type="entry name" value="UvrD_C"/>
    <property type="match status" value="1"/>
</dbReference>
<evidence type="ECO:0000256" key="6">
    <source>
        <dbReference type="ARBA" id="ARBA00022839"/>
    </source>
</evidence>
<evidence type="ECO:0000259" key="16">
    <source>
        <dbReference type="PROSITE" id="PS51217"/>
    </source>
</evidence>
<evidence type="ECO:0000256" key="9">
    <source>
        <dbReference type="ARBA" id="ARBA00023204"/>
    </source>
</evidence>
<evidence type="ECO:0000313" key="18">
    <source>
        <dbReference type="Proteomes" id="UP000198778"/>
    </source>
</evidence>
<dbReference type="PANTHER" id="PTHR11070">
    <property type="entry name" value="UVRD / RECB / PCRA DNA HELICASE FAMILY MEMBER"/>
    <property type="match status" value="1"/>
</dbReference>
<dbReference type="GO" id="GO:0000724">
    <property type="term" value="P:double-strand break repair via homologous recombination"/>
    <property type="evidence" value="ECO:0007669"/>
    <property type="project" value="UniProtKB-UniRule"/>
</dbReference>
<proteinExistence type="inferred from homology"/>
<dbReference type="InterPro" id="IPR038726">
    <property type="entry name" value="PDDEXK_AddAB-type"/>
</dbReference>
<protein>
    <recommendedName>
        <fullName evidence="13">ATP-dependent helicase/nuclease subunit A</fullName>
        <ecNumber evidence="13">3.1.-.-</ecNumber>
        <ecNumber evidence="13">5.6.2.4</ecNumber>
    </recommendedName>
    <alternativeName>
        <fullName evidence="13">ATP-dependent helicase/nuclease AddA</fullName>
    </alternativeName>
    <alternativeName>
        <fullName evidence="13">DNA 3'-5' helicase AddA</fullName>
    </alternativeName>
</protein>
<keyword evidence="7 13" id="KW-0067">ATP-binding</keyword>
<comment type="catalytic activity">
    <reaction evidence="11 13">
        <text>Couples ATP hydrolysis with the unwinding of duplex DNA by translocating in the 3'-5' direction.</text>
        <dbReference type="EC" id="5.6.2.4"/>
    </reaction>
</comment>
<dbReference type="InterPro" id="IPR000212">
    <property type="entry name" value="DNA_helicase_UvrD/REP"/>
</dbReference>
<dbReference type="EMBL" id="FNIL01000001">
    <property type="protein sequence ID" value="SDN34348.1"/>
    <property type="molecule type" value="Genomic_DNA"/>
</dbReference>
<dbReference type="Gene3D" id="3.90.320.10">
    <property type="match status" value="1"/>
</dbReference>
<evidence type="ECO:0000256" key="3">
    <source>
        <dbReference type="ARBA" id="ARBA00022763"/>
    </source>
</evidence>
<feature type="domain" description="UvrD-like helicase C-terminal" evidence="16">
    <location>
        <begin position="497"/>
        <end position="783"/>
    </location>
</feature>
<dbReference type="PANTHER" id="PTHR11070:SF48">
    <property type="entry name" value="ATP-DEPENDENT HELICASE_NUCLEASE SUBUNIT A"/>
    <property type="match status" value="1"/>
</dbReference>
<evidence type="ECO:0000256" key="13">
    <source>
        <dbReference type="HAMAP-Rule" id="MF_01451"/>
    </source>
</evidence>
<evidence type="ECO:0000313" key="17">
    <source>
        <dbReference type="EMBL" id="SDN34348.1"/>
    </source>
</evidence>
<keyword evidence="2 13" id="KW-0547">Nucleotide-binding</keyword>
<sequence>MKDKPADSKWTDEQWEAIADEHRPMLVAAAAGSGKTAVLVERIVRKIIDPGNNIALDQLLVVTFTNAAAAEMKQRIGKAIENELLKEPGSNHLRRQLSLLQRASISTLHSFCMNVIRTYYYELGIDPQFRMLDQTESQLLEEEVAEEMIETAYREDPEFIKLVDYFTGDRTDDQLKVLFLELYHFSRSHPDPENWLNQIIKVYESSGTEEFDNLPWVQEAAAHVKEKLSYCISRLELAVKKSKSPEGPGMYVQTLQNNIHQLNFLLNAAGWEDLNNSFKSLKLESLPRVVKKNHPDMDPQLQKEVQAIRKKVSEDLEAVENSFFHADSDLIAADMQQMAPVLKQLIFYVNRFSQLFQQEKVSRNSLDFSDLEHYCLALLQQEETPTDIAIQYQQEFQEVLVDEYQDTNFVQETILTKLSGTDQLFMVGDVKQSIYRFRLAEPGLFLNKYKQYQQLSEGKRVDLTKNFRSREEVLSSTNFVFRQIMSENFGELEYDEAAALKQGNFEFSENDTMSTEVLIVDKQKKENNTSELEELETSQIEARAIAEKIREMVDSKFMIYDKFLKTERPVTYKDFVLLMRSMPWAETMMEEFQLYDIPLYADLSTGYFEAIEIKVMLALLHTVDNPYQDIPLASVLRSPIFSLDEEMLSTIRLRAPEDYYFTALKMEAEAVPEGKAAAALQQLEKWRDAARSNGLSELIWKLYEESGYLEYVGGLPGGKQRRANLTALYDRARAYETTSFRGLFRFLRFIERMQERGDDLGKARAIGEQEDVVRLMTIHKSKGLEFPVVFVAGMNKQFNMMDVNKSYLKHKRLGFAARFIDPVHRISYPTIYYYVVRERIRKEMLAEEMRILYVAMTRAEQKLILTGTVDQLEDSLAGWTAYMPGEKVPESQLSQAKNFLDWIMPAALNSKEGNRFLQNFSTEKYKYLESNARWKFTVLQAGELEAPLTEDVSTDKDFRLRAVENLEPVETKSEKQSLSLDWQYPFNDAVRTRVKQSVTELKEYEKDPYAAENLVQIPSAFDRPKFVQEKAFNPAELGTILHKLMQFINFNITSAEEVEKEIYKLVIEEKMMKTEAEQINIHWITAFLNSQIGDVLRRSVRIKRELPFTYPIEASTIYSEWNSKEEYLFVQGIMDCVYETENGELYILDYKTDRITGRFHSDQEITAYFKEKYSFQLSLYKQALESAWNRKVSGACLYMFDGGYVIETD</sequence>
<dbReference type="GO" id="GO:0043138">
    <property type="term" value="F:3'-5' DNA helicase activity"/>
    <property type="evidence" value="ECO:0007669"/>
    <property type="project" value="UniProtKB-UniRule"/>
</dbReference>
<comment type="subunit">
    <text evidence="13">Heterodimer of AddA and AddB/RexB.</text>
</comment>
<dbReference type="InterPro" id="IPR027417">
    <property type="entry name" value="P-loop_NTPase"/>
</dbReference>
<dbReference type="EC" id="5.6.2.4" evidence="13"/>
<dbReference type="InterPro" id="IPR011604">
    <property type="entry name" value="PDDEXK-like_dom_sf"/>
</dbReference>
<dbReference type="Pfam" id="PF00580">
    <property type="entry name" value="UvrD-helicase"/>
    <property type="match status" value="2"/>
</dbReference>
<keyword evidence="4 13" id="KW-0378">Hydrolase</keyword>
<dbReference type="InterPro" id="IPR011335">
    <property type="entry name" value="Restrct_endonuc-II-like"/>
</dbReference>
<evidence type="ECO:0000256" key="2">
    <source>
        <dbReference type="ARBA" id="ARBA00022741"/>
    </source>
</evidence>
<dbReference type="SUPFAM" id="SSF52980">
    <property type="entry name" value="Restriction endonuclease-like"/>
    <property type="match status" value="1"/>
</dbReference>
<evidence type="ECO:0000256" key="5">
    <source>
        <dbReference type="ARBA" id="ARBA00022806"/>
    </source>
</evidence>
<comment type="function">
    <text evidence="13">The heterodimer acts as both an ATP-dependent DNA helicase and an ATP-dependent, dual-direction single-stranded exonuclease. Recognizes the chi site generating a DNA molecule suitable for the initiation of homologous recombination. The AddA nuclease domain is required for chi fragment generation; this subunit has the helicase and 3' -&gt; 5' nuclease activities.</text>
</comment>
<keyword evidence="9 13" id="KW-0234">DNA repair</keyword>
<dbReference type="RefSeq" id="WP_090840315.1">
    <property type="nucleotide sequence ID" value="NZ_FNIL01000001.1"/>
</dbReference>
<dbReference type="CDD" id="cd18807">
    <property type="entry name" value="SF1_C_UvrD"/>
    <property type="match status" value="1"/>
</dbReference>
<dbReference type="EC" id="3.1.-.-" evidence="13"/>
<dbReference type="Pfam" id="PF12705">
    <property type="entry name" value="PDDEXK_1"/>
    <property type="match status" value="1"/>
</dbReference>
<evidence type="ECO:0000256" key="7">
    <source>
        <dbReference type="ARBA" id="ARBA00022840"/>
    </source>
</evidence>
<evidence type="ECO:0000256" key="8">
    <source>
        <dbReference type="ARBA" id="ARBA00023125"/>
    </source>
</evidence>
<keyword evidence="3 13" id="KW-0227">DNA damage</keyword>
<feature type="binding site" evidence="14">
    <location>
        <begin position="29"/>
        <end position="36"/>
    </location>
    <ligand>
        <name>ATP</name>
        <dbReference type="ChEBI" id="CHEBI:30616"/>
    </ligand>
</feature>
<dbReference type="NCBIfam" id="TIGR02785">
    <property type="entry name" value="addA_Gpos"/>
    <property type="match status" value="1"/>
</dbReference>
<dbReference type="FunFam" id="3.40.50.300:FF:001236">
    <property type="entry name" value="ATP-dependent helicase/nuclease subunit A"/>
    <property type="match status" value="1"/>
</dbReference>
<evidence type="ECO:0000256" key="1">
    <source>
        <dbReference type="ARBA" id="ARBA00022722"/>
    </source>
</evidence>
<comment type="catalytic activity">
    <reaction evidence="12 13">
        <text>ATP + H2O = ADP + phosphate + H(+)</text>
        <dbReference type="Rhea" id="RHEA:13065"/>
        <dbReference type="ChEBI" id="CHEBI:15377"/>
        <dbReference type="ChEBI" id="CHEBI:15378"/>
        <dbReference type="ChEBI" id="CHEBI:30616"/>
        <dbReference type="ChEBI" id="CHEBI:43474"/>
        <dbReference type="ChEBI" id="CHEBI:456216"/>
        <dbReference type="EC" id="5.6.2.4"/>
    </reaction>
</comment>
<name>A0A1H0ALC0_9BACI</name>
<dbReference type="InterPro" id="IPR014016">
    <property type="entry name" value="UvrD-like_ATP-bd"/>
</dbReference>